<dbReference type="AlphaFoldDB" id="A0A2B7YU75"/>
<name>A0A2B7YU75_POLH7</name>
<sequence>MARYSLLLTRLAICFLFFQSFPVFARHGSQDPLPGGDQIAESPISVASLATSDTSIFTQPSLKIRAIATPLPEKATAATTDNTSQSLSIPRYANIGERSQKDIFACYPENEKLGYIHGRTHIAISRAMAKDAIASFCYRGWKKGQTYTLDPNVTPRTGGFVEDTCTEPGCAACGYGYTKKGEKADVRRNRSGDILVRMSVRYFEPAGVKCSERKKYEIQDWRCQEMFGKVSGAQGNGKCVGKDPDQLDLGSFLEVGEKGCVLWNMWAVSMR</sequence>
<comment type="caution">
    <text evidence="2">The sequence shown here is derived from an EMBL/GenBank/DDBJ whole genome shotgun (WGS) entry which is preliminary data.</text>
</comment>
<gene>
    <name evidence="2" type="ORF">AJ80_00617</name>
</gene>
<feature type="chain" id="PRO_5013333062" description="Ecp2 effector protein domain-containing protein" evidence="1">
    <location>
        <begin position="26"/>
        <end position="271"/>
    </location>
</feature>
<evidence type="ECO:0000313" key="2">
    <source>
        <dbReference type="EMBL" id="PGH27604.1"/>
    </source>
</evidence>
<evidence type="ECO:0000313" key="3">
    <source>
        <dbReference type="Proteomes" id="UP000224634"/>
    </source>
</evidence>
<dbReference type="Proteomes" id="UP000224634">
    <property type="component" value="Unassembled WGS sequence"/>
</dbReference>
<organism evidence="2 3">
    <name type="scientific">Polytolypa hystricis (strain UAMH7299)</name>
    <dbReference type="NCBI Taxonomy" id="1447883"/>
    <lineage>
        <taxon>Eukaryota</taxon>
        <taxon>Fungi</taxon>
        <taxon>Dikarya</taxon>
        <taxon>Ascomycota</taxon>
        <taxon>Pezizomycotina</taxon>
        <taxon>Eurotiomycetes</taxon>
        <taxon>Eurotiomycetidae</taxon>
        <taxon>Onygenales</taxon>
        <taxon>Onygenales incertae sedis</taxon>
        <taxon>Polytolypa</taxon>
    </lineage>
</organism>
<proteinExistence type="predicted"/>
<reference evidence="2 3" key="1">
    <citation type="submission" date="2017-10" db="EMBL/GenBank/DDBJ databases">
        <title>Comparative genomics in systemic dimorphic fungi from Ajellomycetaceae.</title>
        <authorList>
            <person name="Munoz J.F."/>
            <person name="Mcewen J.G."/>
            <person name="Clay O.K."/>
            <person name="Cuomo C.A."/>
        </authorList>
    </citation>
    <scope>NUCLEOTIDE SEQUENCE [LARGE SCALE GENOMIC DNA]</scope>
    <source>
        <strain evidence="2 3">UAMH7299</strain>
    </source>
</reference>
<feature type="signal peptide" evidence="1">
    <location>
        <begin position="1"/>
        <end position="25"/>
    </location>
</feature>
<keyword evidence="3" id="KW-1185">Reference proteome</keyword>
<evidence type="ECO:0008006" key="4">
    <source>
        <dbReference type="Google" id="ProtNLM"/>
    </source>
</evidence>
<evidence type="ECO:0000256" key="1">
    <source>
        <dbReference type="SAM" id="SignalP"/>
    </source>
</evidence>
<accession>A0A2B7YU75</accession>
<dbReference type="OrthoDB" id="4206209at2759"/>
<keyword evidence="1" id="KW-0732">Signal</keyword>
<dbReference type="EMBL" id="PDNA01000005">
    <property type="protein sequence ID" value="PGH27604.1"/>
    <property type="molecule type" value="Genomic_DNA"/>
</dbReference>
<protein>
    <recommendedName>
        <fullName evidence="4">Ecp2 effector protein domain-containing protein</fullName>
    </recommendedName>
</protein>